<sequence length="92" mass="10732">MIAVQPYIDTVRKVDLDGQRYVDTHHQLILTETEIKSRDYRFALENVFDISYRPVREEVGLLYLHTNQGVFTYRIATPPDQFIVACKKVIGC</sequence>
<protein>
    <submittedName>
        <fullName evidence="1">Uncharacterized protein</fullName>
    </submittedName>
</protein>
<name>A0ABQ1PR29_9BACI</name>
<proteinExistence type="predicted"/>
<dbReference type="RefSeq" id="WP_062438901.1">
    <property type="nucleotide sequence ID" value="NZ_BMCJ01000007.1"/>
</dbReference>
<gene>
    <name evidence="1" type="ORF">GCM10007216_34770</name>
</gene>
<keyword evidence="2" id="KW-1185">Reference proteome</keyword>
<comment type="caution">
    <text evidence="1">The sequence shown here is derived from an EMBL/GenBank/DDBJ whole genome shotgun (WGS) entry which is preliminary data.</text>
</comment>
<organism evidence="1 2">
    <name type="scientific">Thalassobacillus devorans</name>
    <dbReference type="NCBI Taxonomy" id="279813"/>
    <lineage>
        <taxon>Bacteria</taxon>
        <taxon>Bacillati</taxon>
        <taxon>Bacillota</taxon>
        <taxon>Bacilli</taxon>
        <taxon>Bacillales</taxon>
        <taxon>Bacillaceae</taxon>
        <taxon>Thalassobacillus</taxon>
    </lineage>
</organism>
<reference evidence="2" key="1">
    <citation type="journal article" date="2019" name="Int. J. Syst. Evol. Microbiol.">
        <title>The Global Catalogue of Microorganisms (GCM) 10K type strain sequencing project: providing services to taxonomists for standard genome sequencing and annotation.</title>
        <authorList>
            <consortium name="The Broad Institute Genomics Platform"/>
            <consortium name="The Broad Institute Genome Sequencing Center for Infectious Disease"/>
            <person name="Wu L."/>
            <person name="Ma J."/>
        </authorList>
    </citation>
    <scope>NUCLEOTIDE SEQUENCE [LARGE SCALE GENOMIC DNA]</scope>
    <source>
        <strain evidence="2">CCM 7282</strain>
    </source>
</reference>
<accession>A0ABQ1PR29</accession>
<evidence type="ECO:0000313" key="2">
    <source>
        <dbReference type="Proteomes" id="UP000619534"/>
    </source>
</evidence>
<dbReference type="EMBL" id="BMCJ01000007">
    <property type="protein sequence ID" value="GGD01102.1"/>
    <property type="molecule type" value="Genomic_DNA"/>
</dbReference>
<evidence type="ECO:0000313" key="1">
    <source>
        <dbReference type="EMBL" id="GGD01102.1"/>
    </source>
</evidence>
<dbReference type="Proteomes" id="UP000619534">
    <property type="component" value="Unassembled WGS sequence"/>
</dbReference>